<accession>D2MQE4</accession>
<dbReference type="STRING" id="679192.HMPREF9013_0496"/>
<comment type="caution">
    <text evidence="2">The sequence shown here is derived from an EMBL/GenBank/DDBJ whole genome shotgun (WGS) entry which is preliminary data.</text>
</comment>
<feature type="region of interest" description="Disordered" evidence="1">
    <location>
        <begin position="56"/>
        <end position="81"/>
    </location>
</feature>
<protein>
    <submittedName>
        <fullName evidence="2">Uncharacterized protein</fullName>
    </submittedName>
</protein>
<evidence type="ECO:0000313" key="3">
    <source>
        <dbReference type="Proteomes" id="UP000005017"/>
    </source>
</evidence>
<dbReference type="eggNOG" id="ENOG5032UZE">
    <property type="taxonomic scope" value="Bacteria"/>
</dbReference>
<dbReference type="EMBL" id="ADFR01000016">
    <property type="protein sequence ID" value="EFC05213.1"/>
    <property type="molecule type" value="Genomic_DNA"/>
</dbReference>
<dbReference type="AlphaFoldDB" id="D2MQE4"/>
<dbReference type="Proteomes" id="UP000005017">
    <property type="component" value="Unassembled WGS sequence"/>
</dbReference>
<reference evidence="3" key="1">
    <citation type="submission" date="2009-12" db="EMBL/GenBank/DDBJ databases">
        <title>Sequence of Clostridiales genomosp. BVAB3 str. UPII9-5.</title>
        <authorList>
            <person name="Madupu R."/>
            <person name="Durkin A.S."/>
            <person name="Torralba M."/>
            <person name="Methe B."/>
            <person name="Sutton G.G."/>
            <person name="Strausberg R.L."/>
            <person name="Nelson K.E."/>
        </authorList>
    </citation>
    <scope>NUCLEOTIDE SEQUENCE [LARGE SCALE GENOMIC DNA]</scope>
    <source>
        <strain evidence="3">W1219</strain>
    </source>
</reference>
<proteinExistence type="predicted"/>
<dbReference type="RefSeq" id="WP_006627607.1">
    <property type="nucleotide sequence ID" value="NZ_ADFR01000016.1"/>
</dbReference>
<feature type="compositionally biased region" description="Basic and acidic residues" evidence="1">
    <location>
        <begin position="123"/>
        <end position="132"/>
    </location>
</feature>
<feature type="region of interest" description="Disordered" evidence="1">
    <location>
        <begin position="123"/>
        <end position="142"/>
    </location>
</feature>
<organism evidence="2 3">
    <name type="scientific">Bulleidia extructa W1219</name>
    <dbReference type="NCBI Taxonomy" id="679192"/>
    <lineage>
        <taxon>Bacteria</taxon>
        <taxon>Bacillati</taxon>
        <taxon>Bacillota</taxon>
        <taxon>Erysipelotrichia</taxon>
        <taxon>Erysipelotrichales</taxon>
        <taxon>Erysipelotrichaceae</taxon>
        <taxon>Bulleidia</taxon>
    </lineage>
</organism>
<name>D2MQE4_9FIRM</name>
<keyword evidence="3" id="KW-1185">Reference proteome</keyword>
<evidence type="ECO:0000313" key="2">
    <source>
        <dbReference type="EMBL" id="EFC05213.1"/>
    </source>
</evidence>
<gene>
    <name evidence="2" type="ORF">HMPREF9013_0496</name>
</gene>
<sequence length="233" mass="26447">MIKKIQNLLFEDEIPEETEKERVEKEEKVVEEPVIPVVPVEEKAIDSVPEEKVVEAPKPSFPNITIDDAGKSSSSVAKRVKKESRKSVMAKSFDYQFQPVISPIFGADEKDVNALKSTTSKLNEREKKKHMENVTTILSPMWGTEENNPIYDVKEEVKEESSETFMNDGVMDDEIPEFSLDDILSARDQVYGKASSEDTMYEAENDGFPQLNLFDDELEDAEDSTTVIEKTKK</sequence>
<dbReference type="OrthoDB" id="1655828at2"/>
<evidence type="ECO:0000256" key="1">
    <source>
        <dbReference type="SAM" id="MobiDB-lite"/>
    </source>
</evidence>